<dbReference type="InterPro" id="IPR003597">
    <property type="entry name" value="Ig_C1-set"/>
</dbReference>
<evidence type="ECO:0000256" key="1">
    <source>
        <dbReference type="ARBA" id="ARBA00023157"/>
    </source>
</evidence>
<dbReference type="InterPro" id="IPR003599">
    <property type="entry name" value="Ig_sub"/>
</dbReference>
<dbReference type="SUPFAM" id="SSF48726">
    <property type="entry name" value="Immunoglobulin"/>
    <property type="match status" value="3"/>
</dbReference>
<dbReference type="SMART" id="SM00407">
    <property type="entry name" value="IGc1"/>
    <property type="match status" value="2"/>
</dbReference>
<evidence type="ECO:0000313" key="4">
    <source>
        <dbReference type="EMBL" id="KAG8430015.1"/>
    </source>
</evidence>
<organism evidence="4 5">
    <name type="scientific">Hymenochirus boettgeri</name>
    <name type="common">Congo dwarf clawed frog</name>
    <dbReference type="NCBI Taxonomy" id="247094"/>
    <lineage>
        <taxon>Eukaryota</taxon>
        <taxon>Metazoa</taxon>
        <taxon>Chordata</taxon>
        <taxon>Craniata</taxon>
        <taxon>Vertebrata</taxon>
        <taxon>Euteleostomi</taxon>
        <taxon>Amphibia</taxon>
        <taxon>Batrachia</taxon>
        <taxon>Anura</taxon>
        <taxon>Pipoidea</taxon>
        <taxon>Pipidae</taxon>
        <taxon>Pipinae</taxon>
        <taxon>Hymenochirus</taxon>
    </lineage>
</organism>
<dbReference type="PANTHER" id="PTHR19971">
    <property type="entry name" value="SIGNAL-REGULATORY PROTEIN BETA"/>
    <property type="match status" value="1"/>
</dbReference>
<keyword evidence="5" id="KW-1185">Reference proteome</keyword>
<keyword evidence="1" id="KW-1015">Disulfide bond</keyword>
<dbReference type="InterPro" id="IPR007110">
    <property type="entry name" value="Ig-like_dom"/>
</dbReference>
<proteinExistence type="predicted"/>
<dbReference type="Proteomes" id="UP000812440">
    <property type="component" value="Unassembled WGS sequence"/>
</dbReference>
<dbReference type="Pfam" id="PF07686">
    <property type="entry name" value="V-set"/>
    <property type="match status" value="1"/>
</dbReference>
<dbReference type="PROSITE" id="PS50835">
    <property type="entry name" value="IG_LIKE"/>
    <property type="match status" value="3"/>
</dbReference>
<dbReference type="Pfam" id="PF07654">
    <property type="entry name" value="C1-set"/>
    <property type="match status" value="2"/>
</dbReference>
<evidence type="ECO:0000313" key="5">
    <source>
        <dbReference type="Proteomes" id="UP000812440"/>
    </source>
</evidence>
<dbReference type="FunFam" id="2.60.40.10:FF:001726">
    <property type="entry name" value="Signal-regulatory protein beta 3"/>
    <property type="match status" value="1"/>
</dbReference>
<dbReference type="EMBL" id="JAACNH010001760">
    <property type="protein sequence ID" value="KAG8430015.1"/>
    <property type="molecule type" value="Genomic_DNA"/>
</dbReference>
<comment type="caution">
    <text evidence="4">The sequence shown here is derived from an EMBL/GenBank/DDBJ whole genome shotgun (WGS) entry which is preliminary data.</text>
</comment>
<reference evidence="4" key="1">
    <citation type="thesis" date="2020" institute="ProQuest LLC" country="789 East Eisenhower Parkway, Ann Arbor, MI, USA">
        <title>Comparative Genomics and Chromosome Evolution.</title>
        <authorList>
            <person name="Mudd A.B."/>
        </authorList>
    </citation>
    <scope>NUCLEOTIDE SEQUENCE</scope>
    <source>
        <strain evidence="4">Female2</strain>
        <tissue evidence="4">Blood</tissue>
    </source>
</reference>
<name>A0A8T2IA87_9PIPI</name>
<dbReference type="InterPro" id="IPR013783">
    <property type="entry name" value="Ig-like_fold"/>
</dbReference>
<dbReference type="InterPro" id="IPR036179">
    <property type="entry name" value="Ig-like_dom_sf"/>
</dbReference>
<dbReference type="SMART" id="SM00409">
    <property type="entry name" value="IG"/>
    <property type="match status" value="1"/>
</dbReference>
<dbReference type="PROSITE" id="PS00290">
    <property type="entry name" value="IG_MHC"/>
    <property type="match status" value="1"/>
</dbReference>
<dbReference type="Gene3D" id="2.60.40.10">
    <property type="entry name" value="Immunoglobulins"/>
    <property type="match status" value="3"/>
</dbReference>
<accession>A0A8T2IA87</accession>
<gene>
    <name evidence="4" type="ORF">GDO86_018636</name>
</gene>
<protein>
    <recommendedName>
        <fullName evidence="3">Ig-like domain-containing protein</fullName>
    </recommendedName>
</protein>
<keyword evidence="2" id="KW-0325">Glycoprotein</keyword>
<evidence type="ECO:0000256" key="2">
    <source>
        <dbReference type="ARBA" id="ARBA00023180"/>
    </source>
</evidence>
<evidence type="ECO:0000259" key="3">
    <source>
        <dbReference type="PROSITE" id="PS50835"/>
    </source>
</evidence>
<feature type="domain" description="Ig-like" evidence="3">
    <location>
        <begin position="109"/>
        <end position="198"/>
    </location>
</feature>
<dbReference type="AlphaFoldDB" id="A0A8T2IA87"/>
<dbReference type="OrthoDB" id="10043043at2759"/>
<feature type="domain" description="Ig-like" evidence="3">
    <location>
        <begin position="209"/>
        <end position="298"/>
    </location>
</feature>
<feature type="domain" description="Ig-like" evidence="3">
    <location>
        <begin position="1"/>
        <end position="104"/>
    </location>
</feature>
<dbReference type="InterPro" id="IPR013106">
    <property type="entry name" value="Ig_V-set"/>
</dbReference>
<sequence>MFSDLSQHKALVGSNVLLPCNLTVDKSHVNPESLTVIWYFQNKPILQYDSKGLSFTPRTSISEKAAKNGNFSLTVSNLTLLNEGVYRCRVIYGQQSKDSDSVLHLLAPPKLTVTNKVIVNGKESVLSSSISGFYPVDIDITWIKDGEILDEVTTLQLQRNVDGTYTVNSTVTITPTQEDKNRIFSCRVQHESLSDHLQEDFYLVYGVPPSVNILYKPFKLNTEQTLICHVWGFYPESIAVNWFLNGSLVEATEFQRMNSSEVKSILQFLPEAKFRGAEISCKVEHKTLSGPLVDRLLVDLSGKMETSQVRCKDSW</sequence>
<dbReference type="InterPro" id="IPR003006">
    <property type="entry name" value="Ig/MHC_CS"/>
</dbReference>
<dbReference type="InterPro" id="IPR051755">
    <property type="entry name" value="Ig-like_CS_Receptor"/>
</dbReference>